<dbReference type="SUPFAM" id="SSF51261">
    <property type="entry name" value="Duplicated hybrid motif"/>
    <property type="match status" value="1"/>
</dbReference>
<feature type="domain" description="M23ase beta-sheet core" evidence="1">
    <location>
        <begin position="88"/>
        <end position="161"/>
    </location>
</feature>
<evidence type="ECO:0000313" key="3">
    <source>
        <dbReference type="Proteomes" id="UP000824037"/>
    </source>
</evidence>
<dbReference type="EMBL" id="DXBY01000349">
    <property type="protein sequence ID" value="HIZ38190.1"/>
    <property type="molecule type" value="Genomic_DNA"/>
</dbReference>
<organism evidence="2 3">
    <name type="scientific">Candidatus Ruania gallistercoris</name>
    <dbReference type="NCBI Taxonomy" id="2838746"/>
    <lineage>
        <taxon>Bacteria</taxon>
        <taxon>Bacillati</taxon>
        <taxon>Actinomycetota</taxon>
        <taxon>Actinomycetes</taxon>
        <taxon>Micrococcales</taxon>
        <taxon>Ruaniaceae</taxon>
        <taxon>Ruania</taxon>
    </lineage>
</organism>
<dbReference type="Pfam" id="PF01551">
    <property type="entry name" value="Peptidase_M23"/>
    <property type="match status" value="1"/>
</dbReference>
<gene>
    <name evidence="2" type="ORF">H9815_20625</name>
</gene>
<dbReference type="Proteomes" id="UP000824037">
    <property type="component" value="Unassembled WGS sequence"/>
</dbReference>
<name>A0A9D2EIV7_9MICO</name>
<comment type="caution">
    <text evidence="2">The sequence shown here is derived from an EMBL/GenBank/DDBJ whole genome shotgun (WGS) entry which is preliminary data.</text>
</comment>
<sequence length="211" mass="22494">MSPARRVPSHGTDLMGSRYAIDFVGVDERHRLAAVSDWRTYLGSEPPDRFFSFGRSVLAPCSGNVVAVHDGEPDHEARRSPLTLLGYALTQGARVRAGIPAIAGNYLTIADEASGAFITLVHLRRGSLRVDAGASVQAGQVLAECGNSGNSTSPCVHVQATDRTDFRSAVAVPLTFRSFRAWHTRAASTTHHLAVPDEGSVVEPLPHTVTG</sequence>
<reference evidence="2" key="1">
    <citation type="journal article" date="2021" name="PeerJ">
        <title>Extensive microbial diversity within the chicken gut microbiome revealed by metagenomics and culture.</title>
        <authorList>
            <person name="Gilroy R."/>
            <person name="Ravi A."/>
            <person name="Getino M."/>
            <person name="Pursley I."/>
            <person name="Horton D.L."/>
            <person name="Alikhan N.F."/>
            <person name="Baker D."/>
            <person name="Gharbi K."/>
            <person name="Hall N."/>
            <person name="Watson M."/>
            <person name="Adriaenssens E.M."/>
            <person name="Foster-Nyarko E."/>
            <person name="Jarju S."/>
            <person name="Secka A."/>
            <person name="Antonio M."/>
            <person name="Oren A."/>
            <person name="Chaudhuri R.R."/>
            <person name="La Ragione R."/>
            <person name="Hildebrand F."/>
            <person name="Pallen M.J."/>
        </authorList>
    </citation>
    <scope>NUCLEOTIDE SEQUENCE</scope>
    <source>
        <strain evidence="2">ChiGjej4B4-7305</strain>
    </source>
</reference>
<protein>
    <submittedName>
        <fullName evidence="2">M23 family metallopeptidase</fullName>
    </submittedName>
</protein>
<evidence type="ECO:0000313" key="2">
    <source>
        <dbReference type="EMBL" id="HIZ38190.1"/>
    </source>
</evidence>
<reference evidence="2" key="2">
    <citation type="submission" date="2021-04" db="EMBL/GenBank/DDBJ databases">
        <authorList>
            <person name="Gilroy R."/>
        </authorList>
    </citation>
    <scope>NUCLEOTIDE SEQUENCE</scope>
    <source>
        <strain evidence="2">ChiGjej4B4-7305</strain>
    </source>
</reference>
<dbReference type="InterPro" id="IPR011055">
    <property type="entry name" value="Dup_hybrid_motif"/>
</dbReference>
<dbReference type="AlphaFoldDB" id="A0A9D2EIV7"/>
<accession>A0A9D2EIV7</accession>
<proteinExistence type="predicted"/>
<dbReference type="Gene3D" id="2.70.70.10">
    <property type="entry name" value="Glucose Permease (Domain IIA)"/>
    <property type="match status" value="1"/>
</dbReference>
<dbReference type="CDD" id="cd12797">
    <property type="entry name" value="M23_peptidase"/>
    <property type="match status" value="1"/>
</dbReference>
<evidence type="ECO:0000259" key="1">
    <source>
        <dbReference type="Pfam" id="PF01551"/>
    </source>
</evidence>
<dbReference type="InterPro" id="IPR016047">
    <property type="entry name" value="M23ase_b-sheet_dom"/>
</dbReference>